<reference evidence="5" key="1">
    <citation type="submission" date="2020-01" db="EMBL/GenBank/DDBJ databases">
        <authorList>
            <consortium name="DOE Joint Genome Institute"/>
            <person name="Haridas S."/>
            <person name="Albert R."/>
            <person name="Binder M."/>
            <person name="Bloem J."/>
            <person name="Labutti K."/>
            <person name="Salamov A."/>
            <person name="Andreopoulos B."/>
            <person name="Baker S.E."/>
            <person name="Barry K."/>
            <person name="Bills G."/>
            <person name="Bluhm B.H."/>
            <person name="Cannon C."/>
            <person name="Castanera R."/>
            <person name="Culley D.E."/>
            <person name="Daum C."/>
            <person name="Ezra D."/>
            <person name="Gonzalez J.B."/>
            <person name="Henrissat B."/>
            <person name="Kuo A."/>
            <person name="Liang C."/>
            <person name="Lipzen A."/>
            <person name="Lutzoni F."/>
            <person name="Magnuson J."/>
            <person name="Mondo S."/>
            <person name="Nolan M."/>
            <person name="Ohm R."/>
            <person name="Pangilinan J."/>
            <person name="Park H.-J."/>
            <person name="Ramirez L."/>
            <person name="Alfaro M."/>
            <person name="Sun H."/>
            <person name="Tritt A."/>
            <person name="Yoshinaga Y."/>
            <person name="Zwiers L.-H."/>
            <person name="Turgeon B.G."/>
            <person name="Goodwin S.B."/>
            <person name="Spatafora J.W."/>
            <person name="Crous P.W."/>
            <person name="Grigoriev I.V."/>
        </authorList>
    </citation>
    <scope>NUCLEOTIDE SEQUENCE</scope>
    <source>
        <strain evidence="5">IPT5</strain>
    </source>
</reference>
<dbReference type="AlphaFoldDB" id="A0A6A7AUL9"/>
<evidence type="ECO:0008006" key="7">
    <source>
        <dbReference type="Google" id="ProtNLM"/>
    </source>
</evidence>
<organism evidence="5 6">
    <name type="scientific">Plenodomus tracheiphilus IPT5</name>
    <dbReference type="NCBI Taxonomy" id="1408161"/>
    <lineage>
        <taxon>Eukaryota</taxon>
        <taxon>Fungi</taxon>
        <taxon>Dikarya</taxon>
        <taxon>Ascomycota</taxon>
        <taxon>Pezizomycotina</taxon>
        <taxon>Dothideomycetes</taxon>
        <taxon>Pleosporomycetidae</taxon>
        <taxon>Pleosporales</taxon>
        <taxon>Pleosporineae</taxon>
        <taxon>Leptosphaeriaceae</taxon>
        <taxon>Plenodomus</taxon>
    </lineage>
</organism>
<evidence type="ECO:0000313" key="5">
    <source>
        <dbReference type="EMBL" id="KAF2845818.1"/>
    </source>
</evidence>
<sequence>MHDVTASRSLLERCFTTGHRTQHEDTYGARHGRCAGGCDLRTARRHHRYGHLVEAYEFENTESAFVFPTAVHLHSRVRWVHDDGLQAVEGWRSYSGEPRGSTLGLMHGAYPIGGLVAVPFISTISDRFGRRAGIVVGALVCCLGAAL</sequence>
<name>A0A6A7AUL9_9PLEO</name>
<evidence type="ECO:0000256" key="2">
    <source>
        <dbReference type="ARBA" id="ARBA00022692"/>
    </source>
</evidence>
<evidence type="ECO:0000256" key="3">
    <source>
        <dbReference type="ARBA" id="ARBA00022989"/>
    </source>
</evidence>
<accession>A0A6A7AUL9</accession>
<protein>
    <recommendedName>
        <fullName evidence="7">Major facilitator superfamily (MFS) profile domain-containing protein</fullName>
    </recommendedName>
</protein>
<keyword evidence="3" id="KW-1133">Transmembrane helix</keyword>
<evidence type="ECO:0000256" key="1">
    <source>
        <dbReference type="ARBA" id="ARBA00004141"/>
    </source>
</evidence>
<evidence type="ECO:0000256" key="4">
    <source>
        <dbReference type="ARBA" id="ARBA00023136"/>
    </source>
</evidence>
<dbReference type="Proteomes" id="UP000799423">
    <property type="component" value="Unassembled WGS sequence"/>
</dbReference>
<evidence type="ECO:0000313" key="6">
    <source>
        <dbReference type="Proteomes" id="UP000799423"/>
    </source>
</evidence>
<dbReference type="GO" id="GO:0016020">
    <property type="term" value="C:membrane"/>
    <property type="evidence" value="ECO:0007669"/>
    <property type="project" value="UniProtKB-SubCell"/>
</dbReference>
<gene>
    <name evidence="5" type="ORF">T440DRAFT_253888</name>
</gene>
<comment type="subcellular location">
    <subcellularLocation>
        <location evidence="1">Membrane</location>
        <topology evidence="1">Multi-pass membrane protein</topology>
    </subcellularLocation>
</comment>
<dbReference type="PROSITE" id="PS00216">
    <property type="entry name" value="SUGAR_TRANSPORT_1"/>
    <property type="match status" value="1"/>
</dbReference>
<dbReference type="InterPro" id="IPR036259">
    <property type="entry name" value="MFS_trans_sf"/>
</dbReference>
<keyword evidence="6" id="KW-1185">Reference proteome</keyword>
<dbReference type="SUPFAM" id="SSF103473">
    <property type="entry name" value="MFS general substrate transporter"/>
    <property type="match status" value="1"/>
</dbReference>
<dbReference type="EMBL" id="MU006341">
    <property type="protein sequence ID" value="KAF2845818.1"/>
    <property type="molecule type" value="Genomic_DNA"/>
</dbReference>
<dbReference type="Gene3D" id="1.20.1250.20">
    <property type="entry name" value="MFS general substrate transporter like domains"/>
    <property type="match status" value="1"/>
</dbReference>
<keyword evidence="2" id="KW-0812">Transmembrane</keyword>
<keyword evidence="4" id="KW-0472">Membrane</keyword>
<dbReference type="GO" id="GO:0022857">
    <property type="term" value="F:transmembrane transporter activity"/>
    <property type="evidence" value="ECO:0007669"/>
    <property type="project" value="InterPro"/>
</dbReference>
<proteinExistence type="predicted"/>
<dbReference type="InterPro" id="IPR005829">
    <property type="entry name" value="Sugar_transporter_CS"/>
</dbReference>
<dbReference type="OrthoDB" id="4526513at2759"/>